<name>A0ABM8XX05_9BURK</name>
<evidence type="ECO:0000313" key="7">
    <source>
        <dbReference type="Proteomes" id="UP000706525"/>
    </source>
</evidence>
<accession>A0ABM8XX05</accession>
<evidence type="ECO:0000256" key="2">
    <source>
        <dbReference type="ARBA" id="ARBA00022723"/>
    </source>
</evidence>
<dbReference type="Pfam" id="PF13473">
    <property type="entry name" value="Cupredoxin_1"/>
    <property type="match status" value="1"/>
</dbReference>
<dbReference type="PROSITE" id="PS50857">
    <property type="entry name" value="COX2_CUA"/>
    <property type="match status" value="1"/>
</dbReference>
<dbReference type="Proteomes" id="UP000706525">
    <property type="component" value="Unassembled WGS sequence"/>
</dbReference>
<evidence type="ECO:0000313" key="6">
    <source>
        <dbReference type="EMBL" id="CAG9184906.1"/>
    </source>
</evidence>
<dbReference type="RefSeq" id="WP_377743776.1">
    <property type="nucleotide sequence ID" value="NZ_CAJZAG010000013.1"/>
</dbReference>
<keyword evidence="3" id="KW-0186">Copper</keyword>
<comment type="caution">
    <text evidence="6">The sequence shown here is derived from an EMBL/GenBank/DDBJ whole genome shotgun (WGS) entry which is preliminary data.</text>
</comment>
<dbReference type="PANTHER" id="PTHR42838">
    <property type="entry name" value="CYTOCHROME C OXIDASE SUBUNIT II"/>
    <property type="match status" value="1"/>
</dbReference>
<evidence type="ECO:0000256" key="3">
    <source>
        <dbReference type="ARBA" id="ARBA00023008"/>
    </source>
</evidence>
<proteinExistence type="predicted"/>
<keyword evidence="2" id="KW-0479">Metal-binding</keyword>
<evidence type="ECO:0000256" key="4">
    <source>
        <dbReference type="SAM" id="SignalP"/>
    </source>
</evidence>
<dbReference type="Gene3D" id="2.60.40.420">
    <property type="entry name" value="Cupredoxins - blue copper proteins"/>
    <property type="match status" value="1"/>
</dbReference>
<keyword evidence="7" id="KW-1185">Reference proteome</keyword>
<gene>
    <name evidence="6" type="ORF">LMG32289_05781</name>
</gene>
<dbReference type="SUPFAM" id="SSF49503">
    <property type="entry name" value="Cupredoxins"/>
    <property type="match status" value="1"/>
</dbReference>
<sequence>MTIARYPSAGRRTMLAWTLALLATPLVARRGDAAAPRVIAIRARRFVFTPDKIALKAGEPVVLELTAEDVVMGFSAPDLGVRADMPPGQTVRVTLKPAKAGSYVFLCDLFCGSGHENMSGVIEVSA</sequence>
<reference evidence="6 7" key="1">
    <citation type="submission" date="2021-08" db="EMBL/GenBank/DDBJ databases">
        <authorList>
            <person name="Peeters C."/>
        </authorList>
    </citation>
    <scope>NUCLEOTIDE SEQUENCE [LARGE SCALE GENOMIC DNA]</scope>
    <source>
        <strain evidence="6 7">LMG 32289</strain>
    </source>
</reference>
<dbReference type="InterPro" id="IPR008972">
    <property type="entry name" value="Cupredoxin"/>
</dbReference>
<dbReference type="InterPro" id="IPR002429">
    <property type="entry name" value="CcO_II-like_C"/>
</dbReference>
<feature type="domain" description="Cytochrome oxidase subunit II copper A binding" evidence="5">
    <location>
        <begin position="1"/>
        <end position="126"/>
    </location>
</feature>
<feature type="chain" id="PRO_5045193016" description="Cytochrome oxidase subunit II copper A binding domain-containing protein" evidence="4">
    <location>
        <begin position="29"/>
        <end position="126"/>
    </location>
</feature>
<evidence type="ECO:0000256" key="1">
    <source>
        <dbReference type="ARBA" id="ARBA00004418"/>
    </source>
</evidence>
<comment type="subcellular location">
    <subcellularLocation>
        <location evidence="1">Periplasm</location>
    </subcellularLocation>
</comment>
<evidence type="ECO:0000259" key="5">
    <source>
        <dbReference type="PROSITE" id="PS50857"/>
    </source>
</evidence>
<keyword evidence="4" id="KW-0732">Signal</keyword>
<protein>
    <recommendedName>
        <fullName evidence="5">Cytochrome oxidase subunit II copper A binding domain-containing protein</fullName>
    </recommendedName>
</protein>
<dbReference type="InterPro" id="IPR028096">
    <property type="entry name" value="EfeO_Cupredoxin"/>
</dbReference>
<organism evidence="6 7">
    <name type="scientific">Cupriavidus pampae</name>
    <dbReference type="NCBI Taxonomy" id="659251"/>
    <lineage>
        <taxon>Bacteria</taxon>
        <taxon>Pseudomonadati</taxon>
        <taxon>Pseudomonadota</taxon>
        <taxon>Betaproteobacteria</taxon>
        <taxon>Burkholderiales</taxon>
        <taxon>Burkholderiaceae</taxon>
        <taxon>Cupriavidus</taxon>
    </lineage>
</organism>
<dbReference type="EMBL" id="CAJZAG010000013">
    <property type="protein sequence ID" value="CAG9184906.1"/>
    <property type="molecule type" value="Genomic_DNA"/>
</dbReference>
<dbReference type="InterPro" id="IPR051403">
    <property type="entry name" value="NosZ/Cyto_c_oxidase_sub2"/>
</dbReference>
<dbReference type="PANTHER" id="PTHR42838:SF2">
    <property type="entry name" value="NITROUS-OXIDE REDUCTASE"/>
    <property type="match status" value="1"/>
</dbReference>
<feature type="signal peptide" evidence="4">
    <location>
        <begin position="1"/>
        <end position="28"/>
    </location>
</feature>